<keyword evidence="6" id="KW-1185">Reference proteome</keyword>
<dbReference type="Pfam" id="PF12833">
    <property type="entry name" value="HTH_18"/>
    <property type="match status" value="1"/>
</dbReference>
<keyword evidence="3" id="KW-0804">Transcription</keyword>
<proteinExistence type="predicted"/>
<evidence type="ECO:0000313" key="6">
    <source>
        <dbReference type="Proteomes" id="UP000198901"/>
    </source>
</evidence>
<dbReference type="OrthoDB" id="9793451at2"/>
<keyword evidence="1" id="KW-0805">Transcription regulation</keyword>
<name>A0A1G9Y3A4_9BACT</name>
<reference evidence="5 6" key="1">
    <citation type="submission" date="2016-10" db="EMBL/GenBank/DDBJ databases">
        <authorList>
            <person name="de Groot N.N."/>
        </authorList>
    </citation>
    <scope>NUCLEOTIDE SEQUENCE [LARGE SCALE GENOMIC DNA]</scope>
    <source>
        <strain evidence="5 6">DSM 21668</strain>
    </source>
</reference>
<keyword evidence="2 5" id="KW-0238">DNA-binding</keyword>
<dbReference type="Proteomes" id="UP000198901">
    <property type="component" value="Unassembled WGS sequence"/>
</dbReference>
<dbReference type="PANTHER" id="PTHR43280">
    <property type="entry name" value="ARAC-FAMILY TRANSCRIPTIONAL REGULATOR"/>
    <property type="match status" value="1"/>
</dbReference>
<dbReference type="InterPro" id="IPR009057">
    <property type="entry name" value="Homeodomain-like_sf"/>
</dbReference>
<dbReference type="SUPFAM" id="SSF46689">
    <property type="entry name" value="Homeodomain-like"/>
    <property type="match status" value="1"/>
</dbReference>
<evidence type="ECO:0000313" key="5">
    <source>
        <dbReference type="EMBL" id="SDN03081.1"/>
    </source>
</evidence>
<dbReference type="GO" id="GO:0003700">
    <property type="term" value="F:DNA-binding transcription factor activity"/>
    <property type="evidence" value="ECO:0007669"/>
    <property type="project" value="InterPro"/>
</dbReference>
<dbReference type="EMBL" id="FNGS01000012">
    <property type="protein sequence ID" value="SDN03081.1"/>
    <property type="molecule type" value="Genomic_DNA"/>
</dbReference>
<accession>A0A1G9Y3A4</accession>
<dbReference type="AlphaFoldDB" id="A0A1G9Y3A4"/>
<dbReference type="InterPro" id="IPR020449">
    <property type="entry name" value="Tscrpt_reg_AraC-type_HTH"/>
</dbReference>
<protein>
    <submittedName>
        <fullName evidence="5">AraC-type DNA-binding protein</fullName>
    </submittedName>
</protein>
<dbReference type="GO" id="GO:0043565">
    <property type="term" value="F:sequence-specific DNA binding"/>
    <property type="evidence" value="ECO:0007669"/>
    <property type="project" value="InterPro"/>
</dbReference>
<sequence length="298" mass="34613">MHIMSAAVKVISNFDYKKLFLFGLSTEVMLNDMELQLYRIENYLRSILIPVLPYKTTFNFLLFVTKGHIRQHLGVSEFQLEPGSMLLIRQGSITATLEISPDAEGFFLACENTVFDHVLLNTPPTFFTLTSPFVSLRKEYYPWMMQLFETLEQRLQAVENRNIEIPCLAFQNILTTLVHLDNQHTKTALVSRKSRITQQFKELIQTHHQVHKEVQFYADELSISENYLCKCIKETTGKAPKQWLNETTVQYSQVLLQNIGKDISSIAYELNFQSVSHFTRLFKKITGIPPSAYRKKIF</sequence>
<dbReference type="PRINTS" id="PR00032">
    <property type="entry name" value="HTHARAC"/>
</dbReference>
<gene>
    <name evidence="5" type="ORF">SAMN04488090_4784</name>
</gene>
<dbReference type="Gene3D" id="1.10.10.60">
    <property type="entry name" value="Homeodomain-like"/>
    <property type="match status" value="1"/>
</dbReference>
<dbReference type="SMART" id="SM00342">
    <property type="entry name" value="HTH_ARAC"/>
    <property type="match status" value="1"/>
</dbReference>
<organism evidence="5 6">
    <name type="scientific">Siphonobacter aquaeclarae</name>
    <dbReference type="NCBI Taxonomy" id="563176"/>
    <lineage>
        <taxon>Bacteria</taxon>
        <taxon>Pseudomonadati</taxon>
        <taxon>Bacteroidota</taxon>
        <taxon>Cytophagia</taxon>
        <taxon>Cytophagales</taxon>
        <taxon>Cytophagaceae</taxon>
        <taxon>Siphonobacter</taxon>
    </lineage>
</organism>
<dbReference type="PANTHER" id="PTHR43280:SF32">
    <property type="entry name" value="TRANSCRIPTIONAL REGULATORY PROTEIN"/>
    <property type="match status" value="1"/>
</dbReference>
<dbReference type="InterPro" id="IPR018060">
    <property type="entry name" value="HTH_AraC"/>
</dbReference>
<evidence type="ECO:0000256" key="3">
    <source>
        <dbReference type="ARBA" id="ARBA00023163"/>
    </source>
</evidence>
<evidence type="ECO:0000256" key="1">
    <source>
        <dbReference type="ARBA" id="ARBA00023015"/>
    </source>
</evidence>
<evidence type="ECO:0000259" key="4">
    <source>
        <dbReference type="PROSITE" id="PS01124"/>
    </source>
</evidence>
<dbReference type="STRING" id="563176.SAMN04488090_4784"/>
<evidence type="ECO:0000256" key="2">
    <source>
        <dbReference type="ARBA" id="ARBA00023125"/>
    </source>
</evidence>
<dbReference type="PROSITE" id="PS01124">
    <property type="entry name" value="HTH_ARAC_FAMILY_2"/>
    <property type="match status" value="1"/>
</dbReference>
<feature type="domain" description="HTH araC/xylS-type" evidence="4">
    <location>
        <begin position="198"/>
        <end position="296"/>
    </location>
</feature>